<organism evidence="2 3">
    <name type="scientific">Helicobacter felis (strain ATCC 49179 / CCUG 28539 / NCTC 12436 / CS1)</name>
    <dbReference type="NCBI Taxonomy" id="936155"/>
    <lineage>
        <taxon>Bacteria</taxon>
        <taxon>Pseudomonadati</taxon>
        <taxon>Campylobacterota</taxon>
        <taxon>Epsilonproteobacteria</taxon>
        <taxon>Campylobacterales</taxon>
        <taxon>Helicobacteraceae</taxon>
        <taxon>Helicobacter</taxon>
    </lineage>
</organism>
<dbReference type="Pfam" id="PF14568">
    <property type="entry name" value="SUKH_6"/>
    <property type="match status" value="1"/>
</dbReference>
<dbReference type="eggNOG" id="ENOG5031AW2">
    <property type="taxonomic scope" value="Bacteria"/>
</dbReference>
<dbReference type="Gene3D" id="3.40.1580.10">
    <property type="entry name" value="SMI1/KNR4-like"/>
    <property type="match status" value="1"/>
</dbReference>
<dbReference type="SUPFAM" id="SSF160631">
    <property type="entry name" value="SMI1/KNR4-like"/>
    <property type="match status" value="1"/>
</dbReference>
<keyword evidence="3" id="KW-1185">Reference proteome</keyword>
<keyword evidence="2" id="KW-0131">Cell cycle</keyword>
<gene>
    <name evidence="2" type="ordered locus">Hfelis_02040</name>
</gene>
<dbReference type="Proteomes" id="UP000007934">
    <property type="component" value="Chromosome"/>
</dbReference>
<dbReference type="RefSeq" id="WP_013468660.1">
    <property type="nucleotide sequence ID" value="NC_014810.2"/>
</dbReference>
<evidence type="ECO:0000259" key="1">
    <source>
        <dbReference type="SMART" id="SM00860"/>
    </source>
</evidence>
<evidence type="ECO:0000313" key="2">
    <source>
        <dbReference type="EMBL" id="CBY82288.1"/>
    </source>
</evidence>
<evidence type="ECO:0000313" key="3">
    <source>
        <dbReference type="Proteomes" id="UP000007934"/>
    </source>
</evidence>
<feature type="domain" description="Knr4/Smi1-like" evidence="1">
    <location>
        <begin position="18"/>
        <end position="137"/>
    </location>
</feature>
<dbReference type="STRING" id="936155.HFELIS_02040"/>
<accession>E7ACV8</accession>
<dbReference type="HOGENOM" id="CLU_1989544_0_0_7"/>
<dbReference type="EMBL" id="FQ670179">
    <property type="protein sequence ID" value="CBY82288.1"/>
    <property type="molecule type" value="Genomic_DNA"/>
</dbReference>
<reference evidence="2 3" key="1">
    <citation type="journal article" date="2011" name="Genome Biol. Evol.">
        <title>Comparative whole genome sequence analysis of the carcinogenic bacterial model pathogen Helicobacter felis.</title>
        <authorList>
            <person name="Arnold I.C."/>
            <person name="Zigova Z."/>
            <person name="Holden M."/>
            <person name="Lawley T.D."/>
            <person name="Rad R."/>
            <person name="Dougan G."/>
            <person name="Falkow S."/>
            <person name="Bentley S.D."/>
            <person name="Muller A."/>
        </authorList>
    </citation>
    <scope>NUCLEOTIDE SEQUENCE [LARGE SCALE GENOMIC DNA]</scope>
    <source>
        <strain evidence="3">ATCC 49179 / CCUG 28539 / NCTC 12436 / CS1</strain>
    </source>
</reference>
<keyword evidence="2" id="KW-0132">Cell division</keyword>
<dbReference type="KEGG" id="hfe:HFELIS_02040"/>
<dbReference type="SMART" id="SM00860">
    <property type="entry name" value="SMI1_KNR4"/>
    <property type="match status" value="1"/>
</dbReference>
<protein>
    <submittedName>
        <fullName evidence="2">Cell division-relate protein</fullName>
    </submittedName>
</protein>
<sequence>MERNTPSTANPNWGFVIPLEENALQSAQKICGLEFSPAFIAFLQRANNAIPAKRNFTLGQESYTFKNVFNFNTEGKCTFAFFMQKLKAHLDAPEIFFGSDGYGGLFILNTSTDQVLFLDTDTGVKKPLIAFDLFLKKLES</sequence>
<dbReference type="OrthoDB" id="5328041at2"/>
<name>E7ACV8_HELFC</name>
<dbReference type="GeneID" id="36133820"/>
<proteinExistence type="predicted"/>
<dbReference type="GO" id="GO:0051301">
    <property type="term" value="P:cell division"/>
    <property type="evidence" value="ECO:0007669"/>
    <property type="project" value="UniProtKB-KW"/>
</dbReference>
<dbReference type="AlphaFoldDB" id="E7ACV8"/>
<dbReference type="InterPro" id="IPR037883">
    <property type="entry name" value="Knr4/Smi1-like_sf"/>
</dbReference>
<dbReference type="InterPro" id="IPR018958">
    <property type="entry name" value="Knr4/Smi1-like_dom"/>
</dbReference>